<feature type="transmembrane region" description="Helical" evidence="1">
    <location>
        <begin position="83"/>
        <end position="103"/>
    </location>
</feature>
<dbReference type="Proteomes" id="UP001449657">
    <property type="component" value="Chromosome"/>
</dbReference>
<dbReference type="PANTHER" id="PTHR30273">
    <property type="entry name" value="PERIPLASMIC SIGNAL SENSOR AND SIGMA FACTOR ACTIVATOR FECR-RELATED"/>
    <property type="match status" value="1"/>
</dbReference>
<dbReference type="InterPro" id="IPR006860">
    <property type="entry name" value="FecR"/>
</dbReference>
<dbReference type="PANTHER" id="PTHR30273:SF2">
    <property type="entry name" value="PROTEIN FECR"/>
    <property type="match status" value="1"/>
</dbReference>
<protein>
    <submittedName>
        <fullName evidence="4">FecR domain-containing protein</fullName>
    </submittedName>
</protein>
<name>A0ABZ2ZA17_9BACT</name>
<keyword evidence="1" id="KW-0812">Transmembrane</keyword>
<evidence type="ECO:0000259" key="2">
    <source>
        <dbReference type="Pfam" id="PF04773"/>
    </source>
</evidence>
<evidence type="ECO:0000256" key="1">
    <source>
        <dbReference type="SAM" id="Phobius"/>
    </source>
</evidence>
<dbReference type="Gene3D" id="2.60.120.1440">
    <property type="match status" value="1"/>
</dbReference>
<dbReference type="EMBL" id="CP150096">
    <property type="protein sequence ID" value="WZN49096.1"/>
    <property type="molecule type" value="Genomic_DNA"/>
</dbReference>
<dbReference type="InterPro" id="IPR032508">
    <property type="entry name" value="FecR_C"/>
</dbReference>
<dbReference type="RefSeq" id="WP_341843671.1">
    <property type="nucleotide sequence ID" value="NZ_CP149792.1"/>
</dbReference>
<dbReference type="PIRSF" id="PIRSF018266">
    <property type="entry name" value="FecR"/>
    <property type="match status" value="1"/>
</dbReference>
<gene>
    <name evidence="4" type="ORF">WJU22_13035</name>
</gene>
<feature type="domain" description="Protein FecR C-terminal" evidence="3">
    <location>
        <begin position="247"/>
        <end position="312"/>
    </location>
</feature>
<dbReference type="Gene3D" id="3.55.50.30">
    <property type="match status" value="1"/>
</dbReference>
<evidence type="ECO:0000313" key="5">
    <source>
        <dbReference type="Proteomes" id="UP001449657"/>
    </source>
</evidence>
<reference evidence="4 5" key="1">
    <citation type="submission" date="2024-03" db="EMBL/GenBank/DDBJ databases">
        <title>Chitinophaga caseinilytica sp. nov., a casein hydrolysing bacterium isolated from forest soil.</title>
        <authorList>
            <person name="Lee D.S."/>
            <person name="Han D.M."/>
            <person name="Baek J.H."/>
            <person name="Choi D.G."/>
            <person name="Jeon J.H."/>
            <person name="Jeon C.O."/>
        </authorList>
    </citation>
    <scope>NUCLEOTIDE SEQUENCE [LARGE SCALE GENOMIC DNA]</scope>
    <source>
        <strain evidence="4 5">KACC 19118</strain>
    </source>
</reference>
<dbReference type="InterPro" id="IPR012373">
    <property type="entry name" value="Ferrdict_sens_TM"/>
</dbReference>
<accession>A0ABZ2ZA17</accession>
<proteinExistence type="predicted"/>
<organism evidence="4 5">
    <name type="scientific">Chitinophaga caseinilytica</name>
    <dbReference type="NCBI Taxonomy" id="2267521"/>
    <lineage>
        <taxon>Bacteria</taxon>
        <taxon>Pseudomonadati</taxon>
        <taxon>Bacteroidota</taxon>
        <taxon>Chitinophagia</taxon>
        <taxon>Chitinophagales</taxon>
        <taxon>Chitinophagaceae</taxon>
        <taxon>Chitinophaga</taxon>
    </lineage>
</organism>
<dbReference type="Pfam" id="PF04773">
    <property type="entry name" value="FecR"/>
    <property type="match status" value="1"/>
</dbReference>
<keyword evidence="1" id="KW-1133">Transmembrane helix</keyword>
<feature type="domain" description="FecR protein" evidence="2">
    <location>
        <begin position="116"/>
        <end position="205"/>
    </location>
</feature>
<evidence type="ECO:0000259" key="3">
    <source>
        <dbReference type="Pfam" id="PF16344"/>
    </source>
</evidence>
<sequence>MDNDHLLILIEKYLNGEATPAEQRWVENWYASFDQTENWLEAQSEESAQVRQELKQSIGERIAGIRQLDSLHEQVFTPRIRPYWKWAAAVLVLVGSAAAFLYLRPRAKEMEVWVAIDKPRTAALPDGSVVSLQPGSTIRFEKKFSGKQREVSLEGNASFDVAAASIPFVVITGNVATQVLGTVFHIVSFPGTDSLTVTVLEGKVRVSRDRQVLGTLAAGDRLLSANGNASRFKLSRPQLEELENGELQFDKQSLAEIMAIFGQWYGYTIQTTDNNILQQQFTGSFNRSAPLEELLSIICDVNNINYHVNKQQKRITLSRD</sequence>
<dbReference type="Pfam" id="PF16344">
    <property type="entry name" value="FecR_C"/>
    <property type="match status" value="1"/>
</dbReference>
<keyword evidence="1" id="KW-0472">Membrane</keyword>
<keyword evidence="5" id="KW-1185">Reference proteome</keyword>
<evidence type="ECO:0000313" key="4">
    <source>
        <dbReference type="EMBL" id="WZN49096.1"/>
    </source>
</evidence>